<dbReference type="GO" id="GO:0005886">
    <property type="term" value="C:plasma membrane"/>
    <property type="evidence" value="ECO:0007669"/>
    <property type="project" value="UniProtKB-SubCell"/>
</dbReference>
<dbReference type="PANTHER" id="PTHR30250">
    <property type="entry name" value="PST FAMILY PREDICTED COLANIC ACID TRANSPORTER"/>
    <property type="match status" value="1"/>
</dbReference>
<evidence type="ECO:0000256" key="2">
    <source>
        <dbReference type="ARBA" id="ARBA00022475"/>
    </source>
</evidence>
<feature type="transmembrane region" description="Helical" evidence="6">
    <location>
        <begin position="254"/>
        <end position="276"/>
    </location>
</feature>
<gene>
    <name evidence="7" type="ORF">BK741_07355</name>
</gene>
<sequence>MKSDSKKLASSGAVYFIFSILTQVINMLLIPLYTNNLSQMEYGKYELLNTIQQLLGLAITIGVYSGLKRFYYEVENKNALRNTALNFSFLWGSMIFGFIYFISPNISQYIFNGEQIAIEYIRIIVVSSLLTCLISIYVSFYEMEFKAFRAAVTQLTILIITFCLAFYFIAINQEGIMGALKSILIANLIVFIILFISNFKTYKIQMHMKYLKDMLYYGGGLLLGQVSAWILNLIDRFFIKGLISYSAVGVYSISYKIGMLINPVFIAPFAQVFTSFKFKAYKEVDGKDKIKKMFHIYNIIGCFCVFGLSIFGKIGVNILATKEYLEAYKIIPLIAISYFIWGIGQFYSLGLHIANKMVSNSLIVVISAVVNIVLNIVLIPIMGINGAAVATIVAYMVANIFYYYFSEKYYSLGLGIFYPYKYFAVYVLLYGVYYYFISSLENLYVEFFWNVILCVVYIILLIAFRFTNVQEIKVFLNTMLHKKK</sequence>
<evidence type="ECO:0008006" key="9">
    <source>
        <dbReference type="Google" id="ProtNLM"/>
    </source>
</evidence>
<evidence type="ECO:0000313" key="8">
    <source>
        <dbReference type="Proteomes" id="UP000195120"/>
    </source>
</evidence>
<feature type="transmembrane region" description="Helical" evidence="6">
    <location>
        <begin position="54"/>
        <end position="72"/>
    </location>
</feature>
<dbReference type="Pfam" id="PF13440">
    <property type="entry name" value="Polysacc_synt_3"/>
    <property type="match status" value="1"/>
</dbReference>
<feature type="transmembrane region" description="Helical" evidence="6">
    <location>
        <begin position="417"/>
        <end position="437"/>
    </location>
</feature>
<dbReference type="Proteomes" id="UP000195120">
    <property type="component" value="Unassembled WGS sequence"/>
</dbReference>
<dbReference type="AlphaFoldDB" id="A0A9X6LRT9"/>
<dbReference type="PANTHER" id="PTHR30250:SF11">
    <property type="entry name" value="O-ANTIGEN TRANSPORTER-RELATED"/>
    <property type="match status" value="1"/>
</dbReference>
<feature type="transmembrane region" description="Helical" evidence="6">
    <location>
        <begin position="443"/>
        <end position="464"/>
    </location>
</feature>
<dbReference type="RefSeq" id="WP_086401081.1">
    <property type="nucleotide sequence ID" value="NZ_MOOP01000037.1"/>
</dbReference>
<keyword evidence="3 6" id="KW-0812">Transmembrane</keyword>
<feature type="transmembrane region" description="Helical" evidence="6">
    <location>
        <begin position="330"/>
        <end position="350"/>
    </location>
</feature>
<accession>A0A9X6LRT9</accession>
<reference evidence="7 8" key="1">
    <citation type="submission" date="2016-10" db="EMBL/GenBank/DDBJ databases">
        <title>Comparative genomics of Bacillus thuringiensis reveals a path to pathogens against multiple invertebrate hosts.</title>
        <authorList>
            <person name="Zheng J."/>
            <person name="Gao Q."/>
            <person name="Liu H."/>
            <person name="Peng D."/>
            <person name="Ruan L."/>
            <person name="Sun M."/>
        </authorList>
    </citation>
    <scope>NUCLEOTIDE SEQUENCE [LARGE SCALE GENOMIC DNA]</scope>
    <source>
        <strain evidence="7">BGSC 4BW1</strain>
    </source>
</reference>
<protein>
    <recommendedName>
        <fullName evidence="9">Polysaccharide biosynthesis protein C-terminal domain-containing protein</fullName>
    </recommendedName>
</protein>
<feature type="transmembrane region" description="Helical" evidence="6">
    <location>
        <begin position="296"/>
        <end position="318"/>
    </location>
</feature>
<evidence type="ECO:0000256" key="1">
    <source>
        <dbReference type="ARBA" id="ARBA00004651"/>
    </source>
</evidence>
<feature type="transmembrane region" description="Helical" evidence="6">
    <location>
        <begin position="183"/>
        <end position="202"/>
    </location>
</feature>
<name>A0A9X6LRT9_BACTU</name>
<keyword evidence="5 6" id="KW-0472">Membrane</keyword>
<feature type="transmembrane region" description="Helical" evidence="6">
    <location>
        <begin position="152"/>
        <end position="171"/>
    </location>
</feature>
<evidence type="ECO:0000256" key="6">
    <source>
        <dbReference type="SAM" id="Phobius"/>
    </source>
</evidence>
<comment type="subcellular location">
    <subcellularLocation>
        <location evidence="1">Cell membrane</location>
        <topology evidence="1">Multi-pass membrane protein</topology>
    </subcellularLocation>
</comment>
<keyword evidence="2" id="KW-1003">Cell membrane</keyword>
<feature type="transmembrane region" description="Helical" evidence="6">
    <location>
        <begin position="362"/>
        <end position="381"/>
    </location>
</feature>
<organism evidence="7 8">
    <name type="scientific">Bacillus thuringiensis serovar iberica</name>
    <dbReference type="NCBI Taxonomy" id="180866"/>
    <lineage>
        <taxon>Bacteria</taxon>
        <taxon>Bacillati</taxon>
        <taxon>Bacillota</taxon>
        <taxon>Bacilli</taxon>
        <taxon>Bacillales</taxon>
        <taxon>Bacillaceae</taxon>
        <taxon>Bacillus</taxon>
        <taxon>Bacillus cereus group</taxon>
    </lineage>
</organism>
<feature type="transmembrane region" description="Helical" evidence="6">
    <location>
        <begin position="123"/>
        <end position="140"/>
    </location>
</feature>
<feature type="transmembrane region" description="Helical" evidence="6">
    <location>
        <begin position="84"/>
        <end position="103"/>
    </location>
</feature>
<evidence type="ECO:0000313" key="7">
    <source>
        <dbReference type="EMBL" id="OUB51680.1"/>
    </source>
</evidence>
<evidence type="ECO:0000256" key="5">
    <source>
        <dbReference type="ARBA" id="ARBA00023136"/>
    </source>
</evidence>
<feature type="transmembrane region" description="Helical" evidence="6">
    <location>
        <begin position="12"/>
        <end position="34"/>
    </location>
</feature>
<evidence type="ECO:0000256" key="3">
    <source>
        <dbReference type="ARBA" id="ARBA00022692"/>
    </source>
</evidence>
<feature type="transmembrane region" description="Helical" evidence="6">
    <location>
        <begin position="214"/>
        <end position="234"/>
    </location>
</feature>
<feature type="transmembrane region" description="Helical" evidence="6">
    <location>
        <begin position="387"/>
        <end position="405"/>
    </location>
</feature>
<keyword evidence="4 6" id="KW-1133">Transmembrane helix</keyword>
<proteinExistence type="predicted"/>
<comment type="caution">
    <text evidence="7">The sequence shown here is derived from an EMBL/GenBank/DDBJ whole genome shotgun (WGS) entry which is preliminary data.</text>
</comment>
<evidence type="ECO:0000256" key="4">
    <source>
        <dbReference type="ARBA" id="ARBA00022989"/>
    </source>
</evidence>
<dbReference type="InterPro" id="IPR050833">
    <property type="entry name" value="Poly_Biosynth_Transport"/>
</dbReference>
<dbReference type="EMBL" id="MOOP01000037">
    <property type="protein sequence ID" value="OUB51680.1"/>
    <property type="molecule type" value="Genomic_DNA"/>
</dbReference>